<dbReference type="PANTHER" id="PTHR42648">
    <property type="entry name" value="TRANSPOSASE, PUTATIVE-RELATED"/>
    <property type="match status" value="1"/>
</dbReference>
<accession>A0A5J5W5P5</accession>
<sequence>MSLSYPHTSEQNKVAERKHRHIVETGLTILAQSNLPMGYWGYAFYSSIHITNYLPTQVLKGQSFYQVFYGREPTYDNL</sequence>
<keyword evidence="2" id="KW-1185">Reference proteome</keyword>
<dbReference type="AlphaFoldDB" id="A0A5J5W5P5"/>
<evidence type="ECO:0000313" key="2">
    <source>
        <dbReference type="Proteomes" id="UP000327439"/>
    </source>
</evidence>
<dbReference type="PANTHER" id="PTHR42648:SF26">
    <property type="entry name" value="INTEGRASE CATALYTIC DOMAIN-CONTAINING PROTEIN"/>
    <property type="match status" value="1"/>
</dbReference>
<evidence type="ECO:0000313" key="1">
    <source>
        <dbReference type="EMBL" id="KAB2087948.1"/>
    </source>
</evidence>
<reference evidence="2" key="1">
    <citation type="journal article" date="2020" name="Nat. Genet.">
        <title>Genomic diversifications of five Gossypium allopolyploid species and their impact on cotton improvement.</title>
        <authorList>
            <person name="Chen Z.J."/>
            <person name="Sreedasyam A."/>
            <person name="Ando A."/>
            <person name="Song Q."/>
            <person name="De Santiago L.M."/>
            <person name="Hulse-Kemp A.M."/>
            <person name="Ding M."/>
            <person name="Ye W."/>
            <person name="Kirkbride R.C."/>
            <person name="Jenkins J."/>
            <person name="Plott C."/>
            <person name="Lovell J."/>
            <person name="Lin Y.M."/>
            <person name="Vaughn R."/>
            <person name="Liu B."/>
            <person name="Simpson S."/>
            <person name="Scheffler B.E."/>
            <person name="Wen L."/>
            <person name="Saski C.A."/>
            <person name="Grover C.E."/>
            <person name="Hu G."/>
            <person name="Conover J.L."/>
            <person name="Carlson J.W."/>
            <person name="Shu S."/>
            <person name="Boston L.B."/>
            <person name="Williams M."/>
            <person name="Peterson D.G."/>
            <person name="McGee K."/>
            <person name="Jones D.C."/>
            <person name="Wendel J.F."/>
            <person name="Stelly D.M."/>
            <person name="Grimwood J."/>
            <person name="Schmutz J."/>
        </authorList>
    </citation>
    <scope>NUCLEOTIDE SEQUENCE [LARGE SCALE GENOMIC DNA]</scope>
    <source>
        <strain evidence="2">cv. 3-79</strain>
    </source>
</reference>
<dbReference type="SUPFAM" id="SSF53098">
    <property type="entry name" value="Ribonuclease H-like"/>
    <property type="match status" value="1"/>
</dbReference>
<evidence type="ECO:0008006" key="3">
    <source>
        <dbReference type="Google" id="ProtNLM"/>
    </source>
</evidence>
<dbReference type="GO" id="GO:0003676">
    <property type="term" value="F:nucleic acid binding"/>
    <property type="evidence" value="ECO:0007669"/>
    <property type="project" value="InterPro"/>
</dbReference>
<dbReference type="InterPro" id="IPR036397">
    <property type="entry name" value="RNaseH_sf"/>
</dbReference>
<proteinExistence type="predicted"/>
<dbReference type="EMBL" id="CM018205">
    <property type="protein sequence ID" value="KAB2087948.1"/>
    <property type="molecule type" value="Genomic_DNA"/>
</dbReference>
<dbReference type="Proteomes" id="UP000327439">
    <property type="component" value="Chromosome A04"/>
</dbReference>
<protein>
    <recommendedName>
        <fullName evidence="3">Integrase catalytic domain-containing protein</fullName>
    </recommendedName>
</protein>
<dbReference type="InterPro" id="IPR039537">
    <property type="entry name" value="Retrotran_Ty1/copia-like"/>
</dbReference>
<gene>
    <name evidence="1" type="ORF">ES319_A04G140300v1</name>
</gene>
<name>A0A5J5W5P5_GOSBA</name>
<organism evidence="1 2">
    <name type="scientific">Gossypium barbadense</name>
    <name type="common">Sea Island cotton</name>
    <name type="synonym">Hibiscus barbadensis</name>
    <dbReference type="NCBI Taxonomy" id="3634"/>
    <lineage>
        <taxon>Eukaryota</taxon>
        <taxon>Viridiplantae</taxon>
        <taxon>Streptophyta</taxon>
        <taxon>Embryophyta</taxon>
        <taxon>Tracheophyta</taxon>
        <taxon>Spermatophyta</taxon>
        <taxon>Magnoliopsida</taxon>
        <taxon>eudicotyledons</taxon>
        <taxon>Gunneridae</taxon>
        <taxon>Pentapetalae</taxon>
        <taxon>rosids</taxon>
        <taxon>malvids</taxon>
        <taxon>Malvales</taxon>
        <taxon>Malvaceae</taxon>
        <taxon>Malvoideae</taxon>
        <taxon>Gossypium</taxon>
    </lineage>
</organism>
<dbReference type="Gene3D" id="3.30.420.10">
    <property type="entry name" value="Ribonuclease H-like superfamily/Ribonuclease H"/>
    <property type="match status" value="1"/>
</dbReference>
<dbReference type="InterPro" id="IPR012337">
    <property type="entry name" value="RNaseH-like_sf"/>
</dbReference>
<dbReference type="OrthoDB" id="1938465at2759"/>